<dbReference type="AlphaFoldDB" id="A0A059FPP3"/>
<dbReference type="InterPro" id="IPR000551">
    <property type="entry name" value="MerR-type_HTH_dom"/>
</dbReference>
<feature type="compositionally biased region" description="Basic and acidic residues" evidence="4">
    <location>
        <begin position="134"/>
        <end position="151"/>
    </location>
</feature>
<keyword evidence="7" id="KW-1185">Reference proteome</keyword>
<keyword evidence="3" id="KW-0804">Transcription</keyword>
<accession>A0A059FPP3</accession>
<proteinExistence type="predicted"/>
<comment type="caution">
    <text evidence="6">The sequence shown here is derived from an EMBL/GenBank/DDBJ whole genome shotgun (WGS) entry which is preliminary data.</text>
</comment>
<evidence type="ECO:0000256" key="1">
    <source>
        <dbReference type="ARBA" id="ARBA00023015"/>
    </source>
</evidence>
<dbReference type="GO" id="GO:0003677">
    <property type="term" value="F:DNA binding"/>
    <property type="evidence" value="ECO:0007669"/>
    <property type="project" value="UniProtKB-KW"/>
</dbReference>
<dbReference type="SUPFAM" id="SSF46955">
    <property type="entry name" value="Putative DNA-binding domain"/>
    <property type="match status" value="1"/>
</dbReference>
<keyword evidence="2" id="KW-0238">DNA-binding</keyword>
<feature type="region of interest" description="Disordered" evidence="4">
    <location>
        <begin position="134"/>
        <end position="154"/>
    </location>
</feature>
<gene>
    <name evidence="6" type="ORF">HHI_10911</name>
</gene>
<protein>
    <submittedName>
        <fullName evidence="6">MerR family transcriptional regulator</fullName>
    </submittedName>
</protein>
<dbReference type="EMBL" id="ARYI01000009">
    <property type="protein sequence ID" value="KCZ92486.1"/>
    <property type="molecule type" value="Genomic_DNA"/>
</dbReference>
<dbReference type="InterPro" id="IPR009061">
    <property type="entry name" value="DNA-bd_dom_put_sf"/>
</dbReference>
<dbReference type="Gene3D" id="1.10.1660.10">
    <property type="match status" value="1"/>
</dbReference>
<evidence type="ECO:0000256" key="2">
    <source>
        <dbReference type="ARBA" id="ARBA00023125"/>
    </source>
</evidence>
<dbReference type="InterPro" id="IPR047057">
    <property type="entry name" value="MerR_fam"/>
</dbReference>
<evidence type="ECO:0000313" key="7">
    <source>
        <dbReference type="Proteomes" id="UP000025061"/>
    </source>
</evidence>
<evidence type="ECO:0000256" key="3">
    <source>
        <dbReference type="ARBA" id="ARBA00023163"/>
    </source>
</evidence>
<reference evidence="6 7" key="1">
    <citation type="submission" date="2013-04" db="EMBL/GenBank/DDBJ databases">
        <title>Hyphomonas hirschiana VP5 Genome Sequencing.</title>
        <authorList>
            <person name="Lai Q."/>
            <person name="Shao Z."/>
        </authorList>
    </citation>
    <scope>NUCLEOTIDE SEQUENCE [LARGE SCALE GENOMIC DNA]</scope>
    <source>
        <strain evidence="6 7">VP5</strain>
    </source>
</reference>
<dbReference type="GO" id="GO:0003700">
    <property type="term" value="F:DNA-binding transcription factor activity"/>
    <property type="evidence" value="ECO:0007669"/>
    <property type="project" value="InterPro"/>
</dbReference>
<feature type="domain" description="HTH merR-type" evidence="5">
    <location>
        <begin position="3"/>
        <end position="72"/>
    </location>
</feature>
<dbReference type="PANTHER" id="PTHR30204">
    <property type="entry name" value="REDOX-CYCLING DRUG-SENSING TRANSCRIPTIONAL ACTIVATOR SOXR"/>
    <property type="match status" value="1"/>
</dbReference>
<keyword evidence="1" id="KW-0805">Transcription regulation</keyword>
<dbReference type="SMART" id="SM00422">
    <property type="entry name" value="HTH_MERR"/>
    <property type="match status" value="1"/>
</dbReference>
<evidence type="ECO:0000313" key="6">
    <source>
        <dbReference type="EMBL" id="KCZ92486.1"/>
    </source>
</evidence>
<sequence>MLHLPIGEVARRTKLKIPTIRFYEEIGLLPAPQRAPNGRRVYGETEISRLAFIQNARQLGFGLDQIRALLDLSSRPASTCEDARTIAQDNLQIVNPLGRALIIGRKGHAHMAIVQNSIVGTIRLLDLVQRLGNQERPDPIPRHERERRLEEIDPPQGRELVQHQEQLPPRGIGLLLGQPARNLVENKPHQGFGARDTASVSIWMRSITAINGSSMMRH</sequence>
<dbReference type="Pfam" id="PF13411">
    <property type="entry name" value="MerR_1"/>
    <property type="match status" value="1"/>
</dbReference>
<evidence type="ECO:0000256" key="4">
    <source>
        <dbReference type="SAM" id="MobiDB-lite"/>
    </source>
</evidence>
<dbReference type="PRINTS" id="PR00040">
    <property type="entry name" value="HTHMERR"/>
</dbReference>
<organism evidence="6 7">
    <name type="scientific">Hyphomonas hirschiana VP5</name>
    <dbReference type="NCBI Taxonomy" id="1280951"/>
    <lineage>
        <taxon>Bacteria</taxon>
        <taxon>Pseudomonadati</taxon>
        <taxon>Pseudomonadota</taxon>
        <taxon>Alphaproteobacteria</taxon>
        <taxon>Hyphomonadales</taxon>
        <taxon>Hyphomonadaceae</taxon>
        <taxon>Hyphomonas</taxon>
    </lineage>
</organism>
<dbReference type="Proteomes" id="UP000025061">
    <property type="component" value="Unassembled WGS sequence"/>
</dbReference>
<evidence type="ECO:0000259" key="5">
    <source>
        <dbReference type="PROSITE" id="PS50937"/>
    </source>
</evidence>
<name>A0A059FPP3_9PROT</name>
<dbReference type="PANTHER" id="PTHR30204:SF94">
    <property type="entry name" value="HEAVY METAL-DEPENDENT TRANSCRIPTIONAL REGULATOR HI_0293-RELATED"/>
    <property type="match status" value="1"/>
</dbReference>
<dbReference type="PROSITE" id="PS50937">
    <property type="entry name" value="HTH_MERR_2"/>
    <property type="match status" value="1"/>
</dbReference>